<dbReference type="GO" id="GO:0030686">
    <property type="term" value="C:90S preribosome"/>
    <property type="evidence" value="ECO:0007669"/>
    <property type="project" value="TreeGrafter"/>
</dbReference>
<evidence type="ECO:0000313" key="2">
    <source>
        <dbReference type="Proteomes" id="UP000317650"/>
    </source>
</evidence>
<dbReference type="GO" id="GO:0000462">
    <property type="term" value="P:maturation of SSU-rRNA from tricistronic rRNA transcript (SSU-rRNA, 5.8S rRNA, LSU-rRNA)"/>
    <property type="evidence" value="ECO:0007669"/>
    <property type="project" value="TreeGrafter"/>
</dbReference>
<comment type="caution">
    <text evidence="1">The sequence shown here is derived from an EMBL/GenBank/DDBJ whole genome shotgun (WGS) entry which is preliminary data.</text>
</comment>
<dbReference type="PANTHER" id="PTHR14927">
    <property type="entry name" value="NUCLEOLAR PROTEIN 10"/>
    <property type="match status" value="1"/>
</dbReference>
<dbReference type="Proteomes" id="UP000317650">
    <property type="component" value="Chromosome 1"/>
</dbReference>
<sequence length="137" mass="15406">MEAKGGGNIRSTSIDGVKLFSLSGQRFVSTWLPPKKLRALRKNKGIYSPQVKMFELRELSLKFARHLVSEIINFQSQDTYQTGPAESQCSATVLELYEVKDECKAEAFLRSLSLAKEDALPLGERPNSYYDEARLDG</sequence>
<dbReference type="AlphaFoldDB" id="A0A4S8JNV2"/>
<reference evidence="1 2" key="1">
    <citation type="journal article" date="2019" name="Nat. Plants">
        <title>Genome sequencing of Musa balbisiana reveals subgenome evolution and function divergence in polyploid bananas.</title>
        <authorList>
            <person name="Yao X."/>
        </authorList>
    </citation>
    <scope>NUCLEOTIDE SEQUENCE [LARGE SCALE GENOMIC DNA]</scope>
    <source>
        <strain evidence="2">cv. DH-PKW</strain>
        <tissue evidence="1">Leaves</tissue>
    </source>
</reference>
<proteinExistence type="predicted"/>
<evidence type="ECO:0000313" key="1">
    <source>
        <dbReference type="EMBL" id="THU63983.1"/>
    </source>
</evidence>
<dbReference type="InterPro" id="IPR040382">
    <property type="entry name" value="NOL10/Enp2"/>
</dbReference>
<gene>
    <name evidence="1" type="ORF">C4D60_Mb01t21640</name>
</gene>
<keyword evidence="2" id="KW-1185">Reference proteome</keyword>
<dbReference type="EMBL" id="PYDT01000004">
    <property type="protein sequence ID" value="THU63983.1"/>
    <property type="molecule type" value="Genomic_DNA"/>
</dbReference>
<dbReference type="STRING" id="52838.A0A4S8JNV2"/>
<dbReference type="PANTHER" id="PTHR14927:SF0">
    <property type="entry name" value="NUCLEOLAR PROTEIN 10"/>
    <property type="match status" value="1"/>
</dbReference>
<accession>A0A4S8JNV2</accession>
<organism evidence="1 2">
    <name type="scientific">Musa balbisiana</name>
    <name type="common">Banana</name>
    <dbReference type="NCBI Taxonomy" id="52838"/>
    <lineage>
        <taxon>Eukaryota</taxon>
        <taxon>Viridiplantae</taxon>
        <taxon>Streptophyta</taxon>
        <taxon>Embryophyta</taxon>
        <taxon>Tracheophyta</taxon>
        <taxon>Spermatophyta</taxon>
        <taxon>Magnoliopsida</taxon>
        <taxon>Liliopsida</taxon>
        <taxon>Zingiberales</taxon>
        <taxon>Musaceae</taxon>
        <taxon>Musa</taxon>
    </lineage>
</organism>
<protein>
    <submittedName>
        <fullName evidence="1">Uncharacterized protein</fullName>
    </submittedName>
</protein>
<dbReference type="GO" id="GO:0032040">
    <property type="term" value="C:small-subunit processome"/>
    <property type="evidence" value="ECO:0007669"/>
    <property type="project" value="TreeGrafter"/>
</dbReference>
<name>A0A4S8JNV2_MUSBA</name>